<reference evidence="1" key="2">
    <citation type="submission" date="2020-06" db="EMBL/GenBank/DDBJ databases">
        <title>Helianthus annuus Genome sequencing and assembly Release 2.</title>
        <authorList>
            <person name="Gouzy J."/>
            <person name="Langlade N."/>
            <person name="Munos S."/>
        </authorList>
    </citation>
    <scope>NUCLEOTIDE SEQUENCE</scope>
    <source>
        <tissue evidence="1">Leaves</tissue>
    </source>
</reference>
<keyword evidence="2" id="KW-1185">Reference proteome</keyword>
<dbReference type="Gramene" id="mRNA:HanXRQr2_Chr15g0712491">
    <property type="protein sequence ID" value="mRNA:HanXRQr2_Chr15g0712491"/>
    <property type="gene ID" value="HanXRQr2_Chr15g0712491"/>
</dbReference>
<accession>A0A9K3H4K9</accession>
<dbReference type="EMBL" id="MNCJ02000330">
    <property type="protein sequence ID" value="KAF5766196.1"/>
    <property type="molecule type" value="Genomic_DNA"/>
</dbReference>
<protein>
    <submittedName>
        <fullName evidence="1">Uncharacterized protein</fullName>
    </submittedName>
</protein>
<comment type="caution">
    <text evidence="1">The sequence shown here is derived from an EMBL/GenBank/DDBJ whole genome shotgun (WGS) entry which is preliminary data.</text>
</comment>
<dbReference type="AlphaFoldDB" id="A0A9K3H4K9"/>
<reference evidence="1" key="1">
    <citation type="journal article" date="2017" name="Nature">
        <title>The sunflower genome provides insights into oil metabolism, flowering and Asterid evolution.</title>
        <authorList>
            <person name="Badouin H."/>
            <person name="Gouzy J."/>
            <person name="Grassa C.J."/>
            <person name="Murat F."/>
            <person name="Staton S.E."/>
            <person name="Cottret L."/>
            <person name="Lelandais-Briere C."/>
            <person name="Owens G.L."/>
            <person name="Carrere S."/>
            <person name="Mayjonade B."/>
            <person name="Legrand L."/>
            <person name="Gill N."/>
            <person name="Kane N.C."/>
            <person name="Bowers J.E."/>
            <person name="Hubner S."/>
            <person name="Bellec A."/>
            <person name="Berard A."/>
            <person name="Berges H."/>
            <person name="Blanchet N."/>
            <person name="Boniface M.C."/>
            <person name="Brunel D."/>
            <person name="Catrice O."/>
            <person name="Chaidir N."/>
            <person name="Claudel C."/>
            <person name="Donnadieu C."/>
            <person name="Faraut T."/>
            <person name="Fievet G."/>
            <person name="Helmstetter N."/>
            <person name="King M."/>
            <person name="Knapp S.J."/>
            <person name="Lai Z."/>
            <person name="Le Paslier M.C."/>
            <person name="Lippi Y."/>
            <person name="Lorenzon L."/>
            <person name="Mandel J.R."/>
            <person name="Marage G."/>
            <person name="Marchand G."/>
            <person name="Marquand E."/>
            <person name="Bret-Mestries E."/>
            <person name="Morien E."/>
            <person name="Nambeesan S."/>
            <person name="Nguyen T."/>
            <person name="Pegot-Espagnet P."/>
            <person name="Pouilly N."/>
            <person name="Raftis F."/>
            <person name="Sallet E."/>
            <person name="Schiex T."/>
            <person name="Thomas J."/>
            <person name="Vandecasteele C."/>
            <person name="Vares D."/>
            <person name="Vear F."/>
            <person name="Vautrin S."/>
            <person name="Crespi M."/>
            <person name="Mangin B."/>
            <person name="Burke J.M."/>
            <person name="Salse J."/>
            <person name="Munos S."/>
            <person name="Vincourt P."/>
            <person name="Rieseberg L.H."/>
            <person name="Langlade N.B."/>
        </authorList>
    </citation>
    <scope>NUCLEOTIDE SEQUENCE</scope>
    <source>
        <tissue evidence="1">Leaves</tissue>
    </source>
</reference>
<proteinExistence type="predicted"/>
<name>A0A9K3H4K9_HELAN</name>
<organism evidence="1 2">
    <name type="scientific">Helianthus annuus</name>
    <name type="common">Common sunflower</name>
    <dbReference type="NCBI Taxonomy" id="4232"/>
    <lineage>
        <taxon>Eukaryota</taxon>
        <taxon>Viridiplantae</taxon>
        <taxon>Streptophyta</taxon>
        <taxon>Embryophyta</taxon>
        <taxon>Tracheophyta</taxon>
        <taxon>Spermatophyta</taxon>
        <taxon>Magnoliopsida</taxon>
        <taxon>eudicotyledons</taxon>
        <taxon>Gunneridae</taxon>
        <taxon>Pentapetalae</taxon>
        <taxon>asterids</taxon>
        <taxon>campanulids</taxon>
        <taxon>Asterales</taxon>
        <taxon>Asteraceae</taxon>
        <taxon>Asteroideae</taxon>
        <taxon>Heliantheae alliance</taxon>
        <taxon>Heliantheae</taxon>
        <taxon>Helianthus</taxon>
    </lineage>
</organism>
<sequence length="40" mass="4436">MVRSLGATKTVRTKTVIMERISDLFSKLDFDFGSGRSGPM</sequence>
<evidence type="ECO:0000313" key="2">
    <source>
        <dbReference type="Proteomes" id="UP000215914"/>
    </source>
</evidence>
<evidence type="ECO:0000313" key="1">
    <source>
        <dbReference type="EMBL" id="KAF5766196.1"/>
    </source>
</evidence>
<gene>
    <name evidence="1" type="ORF">HanXRQr2_Chr15g0712491</name>
</gene>
<dbReference type="Proteomes" id="UP000215914">
    <property type="component" value="Unassembled WGS sequence"/>
</dbReference>